<dbReference type="EMBL" id="PJQL01000398">
    <property type="protein sequence ID" value="RCH96139.1"/>
    <property type="molecule type" value="Genomic_DNA"/>
</dbReference>
<dbReference type="Proteomes" id="UP000252139">
    <property type="component" value="Unassembled WGS sequence"/>
</dbReference>
<gene>
    <name evidence="2" type="ORF">CU097_012553</name>
</gene>
<proteinExistence type="predicted"/>
<sequence>MALVPLGFYFYNLSLFPSALAKKDMQTNLAKEVTDVPAASSTEQQNVNVDNRTTTEPSEEDTVAKADSNASLSDNKPVAENVALENAAATTSNTTLVPTPASNQQQQNAIPTATATATATTTNITTATSAPVDNAPVEQPVINRANEILISKIKQKREIVKRLDEELYFLRHYNADLIEKEKTIQERMMQRKKDQQQLLINYNEHIRSRRATDDDPSTIRTKLLELKAMIKDLSIDLASQCDPKVASAAIGSFWINLNEAIAKLGDPIPMKRIVMLTEKFLMDVLVQSMNYNTFPGLKISQPYTQLQFWFDRYDPAFCTRLRQEVAKAVVAGNTPNSDIQADIAKFNKRMYNSLYSSLLKAYPFMDQHDSREQDSKKRYSTIVNKMVELASYIGYTIRGQEVEIAAAAVGEGSEPLDLKTMNDEDNQTSGIIQFCVCPPFVVYGSRIEVLEKARVLCSPLPANYNKQ</sequence>
<organism evidence="2 3">
    <name type="scientific">Rhizopus azygosporus</name>
    <name type="common">Rhizopus microsporus var. azygosporus</name>
    <dbReference type="NCBI Taxonomy" id="86630"/>
    <lineage>
        <taxon>Eukaryota</taxon>
        <taxon>Fungi</taxon>
        <taxon>Fungi incertae sedis</taxon>
        <taxon>Mucoromycota</taxon>
        <taxon>Mucoromycotina</taxon>
        <taxon>Mucoromycetes</taxon>
        <taxon>Mucorales</taxon>
        <taxon>Mucorineae</taxon>
        <taxon>Rhizopodaceae</taxon>
        <taxon>Rhizopus</taxon>
    </lineage>
</organism>
<protein>
    <submittedName>
        <fullName evidence="2">Uncharacterized protein</fullName>
    </submittedName>
</protein>
<keyword evidence="3" id="KW-1185">Reference proteome</keyword>
<dbReference type="STRING" id="86630.A0A367K1W6"/>
<feature type="region of interest" description="Disordered" evidence="1">
    <location>
        <begin position="34"/>
        <end position="75"/>
    </location>
</feature>
<accession>A0A367K1W6</accession>
<dbReference type="OrthoDB" id="2439595at2759"/>
<reference evidence="2 3" key="1">
    <citation type="journal article" date="2018" name="G3 (Bethesda)">
        <title>Phylogenetic and Phylogenomic Definition of Rhizopus Species.</title>
        <authorList>
            <person name="Gryganskyi A.P."/>
            <person name="Golan J."/>
            <person name="Dolatabadi S."/>
            <person name="Mondo S."/>
            <person name="Robb S."/>
            <person name="Idnurm A."/>
            <person name="Muszewska A."/>
            <person name="Steczkiewicz K."/>
            <person name="Masonjones S."/>
            <person name="Liao H.L."/>
            <person name="Gajdeczka M.T."/>
            <person name="Anike F."/>
            <person name="Vuek A."/>
            <person name="Anishchenko I.M."/>
            <person name="Voigt K."/>
            <person name="de Hoog G.S."/>
            <person name="Smith M.E."/>
            <person name="Heitman J."/>
            <person name="Vilgalys R."/>
            <person name="Stajich J.E."/>
        </authorList>
    </citation>
    <scope>NUCLEOTIDE SEQUENCE [LARGE SCALE GENOMIC DNA]</scope>
    <source>
        <strain evidence="2 3">CBS 357.93</strain>
    </source>
</reference>
<dbReference type="AlphaFoldDB" id="A0A367K1W6"/>
<evidence type="ECO:0000313" key="3">
    <source>
        <dbReference type="Proteomes" id="UP000252139"/>
    </source>
</evidence>
<name>A0A367K1W6_RHIAZ</name>
<feature type="compositionally biased region" description="Polar residues" evidence="1">
    <location>
        <begin position="39"/>
        <end position="56"/>
    </location>
</feature>
<evidence type="ECO:0000313" key="2">
    <source>
        <dbReference type="EMBL" id="RCH96139.1"/>
    </source>
</evidence>
<evidence type="ECO:0000256" key="1">
    <source>
        <dbReference type="SAM" id="MobiDB-lite"/>
    </source>
</evidence>
<comment type="caution">
    <text evidence="2">The sequence shown here is derived from an EMBL/GenBank/DDBJ whole genome shotgun (WGS) entry which is preliminary data.</text>
</comment>